<dbReference type="PANTHER" id="PTHR36509:SF2">
    <property type="entry name" value="BLL3101 PROTEIN"/>
    <property type="match status" value="1"/>
</dbReference>
<dbReference type="SUPFAM" id="SSF160935">
    <property type="entry name" value="VPA0735-like"/>
    <property type="match status" value="1"/>
</dbReference>
<evidence type="ECO:0000256" key="1">
    <source>
        <dbReference type="SAM" id="Phobius"/>
    </source>
</evidence>
<keyword evidence="1" id="KW-1133">Transmembrane helix</keyword>
<evidence type="ECO:0000313" key="4">
    <source>
        <dbReference type="Proteomes" id="UP000321085"/>
    </source>
</evidence>
<dbReference type="Pfam" id="PF06742">
    <property type="entry name" value="DUF1214"/>
    <property type="match status" value="1"/>
</dbReference>
<keyword evidence="1" id="KW-0472">Membrane</keyword>
<dbReference type="InterPro" id="IPR012038">
    <property type="entry name" value="UCP009471"/>
</dbReference>
<dbReference type="AlphaFoldDB" id="A0A512BUF5"/>
<keyword evidence="4" id="KW-1185">Reference proteome</keyword>
<evidence type="ECO:0000259" key="2">
    <source>
        <dbReference type="Pfam" id="PF06742"/>
    </source>
</evidence>
<dbReference type="EMBL" id="BJYU01000045">
    <property type="protein sequence ID" value="GEO15609.1"/>
    <property type="molecule type" value="Genomic_DNA"/>
</dbReference>
<name>A0A512BUF5_9HYPH</name>
<sequence>MNVQPVLTKTPAPAFVRASSISSLPVTSRFNPTVLLIIYALLLALALGLGSAYLALKGDPPFGGVRIGPWQTWPKLGSPEADPYMRAIVAYGGDVPLATGEGLAVTARTDNEGRELDSGCSYRIGAVMPAARIWTLTLYDRDGRLPASGSARSSFTSSEIVRNTDNLFFLNLSRDLSAGNWLQLPPSGSFSLVLRLYDMAGAGGANLKAEDLPTIERLGCGS</sequence>
<dbReference type="InterPro" id="IPR037049">
    <property type="entry name" value="DUF1214_C_sf"/>
</dbReference>
<comment type="caution">
    <text evidence="3">The sequence shown here is derived from an EMBL/GenBank/DDBJ whole genome shotgun (WGS) entry which is preliminary data.</text>
</comment>
<dbReference type="Proteomes" id="UP000321085">
    <property type="component" value="Unassembled WGS sequence"/>
</dbReference>
<dbReference type="PIRSF" id="PIRSF009471">
    <property type="entry name" value="UCP009471"/>
    <property type="match status" value="1"/>
</dbReference>
<protein>
    <submittedName>
        <fullName evidence="3">Membrane protein</fullName>
    </submittedName>
</protein>
<evidence type="ECO:0000313" key="3">
    <source>
        <dbReference type="EMBL" id="GEO15609.1"/>
    </source>
</evidence>
<dbReference type="PANTHER" id="PTHR36509">
    <property type="entry name" value="BLL3101 PROTEIN"/>
    <property type="match status" value="1"/>
</dbReference>
<proteinExistence type="predicted"/>
<keyword evidence="1" id="KW-0812">Transmembrane</keyword>
<accession>A0A512BUF5</accession>
<dbReference type="Gene3D" id="2.60.120.600">
    <property type="entry name" value="Domain of unknown function DUF1214, C-terminal domain"/>
    <property type="match status" value="1"/>
</dbReference>
<feature type="transmembrane region" description="Helical" evidence="1">
    <location>
        <begin position="34"/>
        <end position="56"/>
    </location>
</feature>
<feature type="domain" description="DUF1214" evidence="2">
    <location>
        <begin position="102"/>
        <end position="198"/>
    </location>
</feature>
<organism evidence="3 4">
    <name type="scientific">Microvirga aerophila</name>
    <dbReference type="NCBI Taxonomy" id="670291"/>
    <lineage>
        <taxon>Bacteria</taxon>
        <taxon>Pseudomonadati</taxon>
        <taxon>Pseudomonadota</taxon>
        <taxon>Alphaproteobacteria</taxon>
        <taxon>Hyphomicrobiales</taxon>
        <taxon>Methylobacteriaceae</taxon>
        <taxon>Microvirga</taxon>
    </lineage>
</organism>
<dbReference type="InterPro" id="IPR010621">
    <property type="entry name" value="DUF1214"/>
</dbReference>
<reference evidence="3 4" key="1">
    <citation type="submission" date="2019-07" db="EMBL/GenBank/DDBJ databases">
        <title>Whole genome shotgun sequence of Microvirga aerophila NBRC 106136.</title>
        <authorList>
            <person name="Hosoyama A."/>
            <person name="Uohara A."/>
            <person name="Ohji S."/>
            <person name="Ichikawa N."/>
        </authorList>
    </citation>
    <scope>NUCLEOTIDE SEQUENCE [LARGE SCALE GENOMIC DNA]</scope>
    <source>
        <strain evidence="3 4">NBRC 106136</strain>
    </source>
</reference>
<gene>
    <name evidence="3" type="ORF">MAE02_33050</name>
</gene>